<reference evidence="5" key="1">
    <citation type="submission" date="2020-12" db="EMBL/GenBank/DDBJ databases">
        <title>Devosia sp. MSA67 isolated from Mo River.</title>
        <authorList>
            <person name="Ma F."/>
            <person name="Zi Z."/>
        </authorList>
    </citation>
    <scope>NUCLEOTIDE SEQUENCE</scope>
    <source>
        <strain evidence="5">MSA67</strain>
    </source>
</reference>
<comment type="caution">
    <text evidence="5">The sequence shown here is derived from an EMBL/GenBank/DDBJ whole genome shotgun (WGS) entry which is preliminary data.</text>
</comment>
<dbReference type="InterPro" id="IPR053142">
    <property type="entry name" value="PchR_regulatory_protein"/>
</dbReference>
<dbReference type="PANTHER" id="PTHR47893">
    <property type="entry name" value="REGULATORY PROTEIN PCHR"/>
    <property type="match status" value="1"/>
</dbReference>
<dbReference type="GO" id="GO:0043565">
    <property type="term" value="F:sequence-specific DNA binding"/>
    <property type="evidence" value="ECO:0007669"/>
    <property type="project" value="InterPro"/>
</dbReference>
<dbReference type="PROSITE" id="PS00041">
    <property type="entry name" value="HTH_ARAC_FAMILY_1"/>
    <property type="match status" value="1"/>
</dbReference>
<dbReference type="InterPro" id="IPR018062">
    <property type="entry name" value="HTH_AraC-typ_CS"/>
</dbReference>
<protein>
    <submittedName>
        <fullName evidence="5">Helix-turn-helix transcriptional regulator</fullName>
    </submittedName>
</protein>
<dbReference type="Proteomes" id="UP000602124">
    <property type="component" value="Unassembled WGS sequence"/>
</dbReference>
<dbReference type="InterPro" id="IPR009057">
    <property type="entry name" value="Homeodomain-like_sf"/>
</dbReference>
<dbReference type="PROSITE" id="PS01124">
    <property type="entry name" value="HTH_ARAC_FAMILY_2"/>
    <property type="match status" value="1"/>
</dbReference>
<dbReference type="GO" id="GO:0003700">
    <property type="term" value="F:DNA-binding transcription factor activity"/>
    <property type="evidence" value="ECO:0007669"/>
    <property type="project" value="InterPro"/>
</dbReference>
<dbReference type="PRINTS" id="PR00032">
    <property type="entry name" value="HTHARAC"/>
</dbReference>
<evidence type="ECO:0000313" key="6">
    <source>
        <dbReference type="Proteomes" id="UP000602124"/>
    </source>
</evidence>
<dbReference type="SMART" id="SM00342">
    <property type="entry name" value="HTH_ARAC"/>
    <property type="match status" value="1"/>
</dbReference>
<keyword evidence="1" id="KW-0805">Transcription regulation</keyword>
<name>A0A934IMP4_9HYPH</name>
<sequence>MAGDFDPSGRITLEDGPYRGFLEHVPIRGGLSLFRTEGQSDTPYVVSAPGGGDADNLVLGCIVSGIGVLEAQGSPDQLWRDSGQIYAVSIADRIIRYHLQPEETFRSVALMLTPEGLDELARDHDLPELARRRCGPISAMRAAAPLARKVANDLLNPTYAGPMQRLYREGKSVELLALQLGLLATGRESELTSQELRRVREARELLASNLQEPPDLHTLAAAVGLRTKRLNQGFRELYGTTVFDLLLDMRMSAARDMLDQGLDMPLKQLAWALGYRQSSNFISAFRRRFGVSPGAYRSRPRD</sequence>
<dbReference type="InterPro" id="IPR018060">
    <property type="entry name" value="HTH_AraC"/>
</dbReference>
<dbReference type="EMBL" id="JAEKMH010000001">
    <property type="protein sequence ID" value="MBJ3783503.1"/>
    <property type="molecule type" value="Genomic_DNA"/>
</dbReference>
<organism evidence="5 6">
    <name type="scientific">Devosia sediminis</name>
    <dbReference type="NCBI Taxonomy" id="2798801"/>
    <lineage>
        <taxon>Bacteria</taxon>
        <taxon>Pseudomonadati</taxon>
        <taxon>Pseudomonadota</taxon>
        <taxon>Alphaproteobacteria</taxon>
        <taxon>Hyphomicrobiales</taxon>
        <taxon>Devosiaceae</taxon>
        <taxon>Devosia</taxon>
    </lineage>
</organism>
<feature type="domain" description="HTH araC/xylS-type" evidence="4">
    <location>
        <begin position="200"/>
        <end position="299"/>
    </location>
</feature>
<dbReference type="SUPFAM" id="SSF46689">
    <property type="entry name" value="Homeodomain-like"/>
    <property type="match status" value="2"/>
</dbReference>
<dbReference type="AlphaFoldDB" id="A0A934IMP4"/>
<dbReference type="InterPro" id="IPR020449">
    <property type="entry name" value="Tscrpt_reg_AraC-type_HTH"/>
</dbReference>
<dbReference type="Gene3D" id="1.10.10.60">
    <property type="entry name" value="Homeodomain-like"/>
    <property type="match status" value="1"/>
</dbReference>
<keyword evidence="6" id="KW-1185">Reference proteome</keyword>
<evidence type="ECO:0000256" key="2">
    <source>
        <dbReference type="ARBA" id="ARBA00023125"/>
    </source>
</evidence>
<keyword evidence="3" id="KW-0804">Transcription</keyword>
<dbReference type="Pfam" id="PF12833">
    <property type="entry name" value="HTH_18"/>
    <property type="match status" value="1"/>
</dbReference>
<evidence type="ECO:0000256" key="3">
    <source>
        <dbReference type="ARBA" id="ARBA00023163"/>
    </source>
</evidence>
<evidence type="ECO:0000313" key="5">
    <source>
        <dbReference type="EMBL" id="MBJ3783503.1"/>
    </source>
</evidence>
<evidence type="ECO:0000256" key="1">
    <source>
        <dbReference type="ARBA" id="ARBA00023015"/>
    </source>
</evidence>
<gene>
    <name evidence="5" type="ORF">JEQ47_02110</name>
</gene>
<dbReference type="PANTHER" id="PTHR47893:SF1">
    <property type="entry name" value="REGULATORY PROTEIN PCHR"/>
    <property type="match status" value="1"/>
</dbReference>
<accession>A0A934IMP4</accession>
<evidence type="ECO:0000259" key="4">
    <source>
        <dbReference type="PROSITE" id="PS01124"/>
    </source>
</evidence>
<keyword evidence="2" id="KW-0238">DNA-binding</keyword>
<proteinExistence type="predicted"/>
<dbReference type="RefSeq" id="WP_198874737.1">
    <property type="nucleotide sequence ID" value="NZ_JAEKMH010000001.1"/>
</dbReference>